<sequence>MGWQSQSLKAERCGLSTQESRTDPRDLGFRKTPNLFANGPLLDRYVDKRENKGAQDIFKVTRLVDAGKAADVVYMDFSKASDTVSHSILLEKLAADSLDRSTLCWVRNWLDGRAQRVVVNGAASSWWPVTSSVPQGSVLGPVLFNIFVHDMDEVIESFISKFVDDTKLGACVDLLEDRMALQRDLEQLDGWAESNKMKINQSKC</sequence>
<dbReference type="Proteomes" id="UP000796761">
    <property type="component" value="Unassembled WGS sequence"/>
</dbReference>
<dbReference type="SUPFAM" id="SSF56672">
    <property type="entry name" value="DNA/RNA polymerases"/>
    <property type="match status" value="1"/>
</dbReference>
<gene>
    <name evidence="3" type="ORF">HGM15179_017551</name>
</gene>
<evidence type="ECO:0000313" key="3">
    <source>
        <dbReference type="EMBL" id="TRZ09552.1"/>
    </source>
</evidence>
<dbReference type="InterPro" id="IPR043502">
    <property type="entry name" value="DNA/RNA_pol_sf"/>
</dbReference>
<dbReference type="OrthoDB" id="416454at2759"/>
<dbReference type="PROSITE" id="PS50878">
    <property type="entry name" value="RT_POL"/>
    <property type="match status" value="1"/>
</dbReference>
<evidence type="ECO:0000313" key="4">
    <source>
        <dbReference type="Proteomes" id="UP000796761"/>
    </source>
</evidence>
<dbReference type="EMBL" id="SWJQ01001044">
    <property type="protein sequence ID" value="TRZ09552.1"/>
    <property type="molecule type" value="Genomic_DNA"/>
</dbReference>
<feature type="region of interest" description="Disordered" evidence="1">
    <location>
        <begin position="1"/>
        <end position="24"/>
    </location>
</feature>
<protein>
    <recommendedName>
        <fullName evidence="2">Reverse transcriptase domain-containing protein</fullName>
    </recommendedName>
</protein>
<feature type="domain" description="Reverse transcriptase" evidence="2">
    <location>
        <begin position="1"/>
        <end position="204"/>
    </location>
</feature>
<accession>A0A8K1G0Q6</accession>
<dbReference type="PANTHER" id="PTHR33332">
    <property type="entry name" value="REVERSE TRANSCRIPTASE DOMAIN-CONTAINING PROTEIN"/>
    <property type="match status" value="1"/>
</dbReference>
<dbReference type="InterPro" id="IPR000477">
    <property type="entry name" value="RT_dom"/>
</dbReference>
<dbReference type="AlphaFoldDB" id="A0A8K1G0Q6"/>
<evidence type="ECO:0000259" key="2">
    <source>
        <dbReference type="PROSITE" id="PS50878"/>
    </source>
</evidence>
<evidence type="ECO:0000256" key="1">
    <source>
        <dbReference type="SAM" id="MobiDB-lite"/>
    </source>
</evidence>
<reference evidence="3" key="1">
    <citation type="submission" date="2019-04" db="EMBL/GenBank/DDBJ databases">
        <title>Genome assembly of Zosterops borbonicus 15179.</title>
        <authorList>
            <person name="Leroy T."/>
            <person name="Anselmetti Y."/>
            <person name="Tilak M.-K."/>
            <person name="Nabholz B."/>
        </authorList>
    </citation>
    <scope>NUCLEOTIDE SEQUENCE</scope>
    <source>
        <strain evidence="3">HGM_15179</strain>
        <tissue evidence="3">Muscle</tissue>
    </source>
</reference>
<name>A0A8K1G0Q6_9PASS</name>
<proteinExistence type="predicted"/>
<organism evidence="3 4">
    <name type="scientific">Zosterops borbonicus</name>
    <dbReference type="NCBI Taxonomy" id="364589"/>
    <lineage>
        <taxon>Eukaryota</taxon>
        <taxon>Metazoa</taxon>
        <taxon>Chordata</taxon>
        <taxon>Craniata</taxon>
        <taxon>Vertebrata</taxon>
        <taxon>Euteleostomi</taxon>
        <taxon>Archelosauria</taxon>
        <taxon>Archosauria</taxon>
        <taxon>Dinosauria</taxon>
        <taxon>Saurischia</taxon>
        <taxon>Theropoda</taxon>
        <taxon>Coelurosauria</taxon>
        <taxon>Aves</taxon>
        <taxon>Neognathae</taxon>
        <taxon>Neoaves</taxon>
        <taxon>Telluraves</taxon>
        <taxon>Australaves</taxon>
        <taxon>Passeriformes</taxon>
        <taxon>Sylvioidea</taxon>
        <taxon>Zosteropidae</taxon>
        <taxon>Zosterops</taxon>
    </lineage>
</organism>
<dbReference type="Pfam" id="PF00078">
    <property type="entry name" value="RVT_1"/>
    <property type="match status" value="1"/>
</dbReference>
<comment type="caution">
    <text evidence="3">The sequence shown here is derived from an EMBL/GenBank/DDBJ whole genome shotgun (WGS) entry which is preliminary data.</text>
</comment>
<keyword evidence="4" id="KW-1185">Reference proteome</keyword>